<dbReference type="RefSeq" id="WP_171651529.1">
    <property type="nucleotide sequence ID" value="NZ_WHOD01000045.1"/>
</dbReference>
<feature type="region of interest" description="Disordered" evidence="1">
    <location>
        <begin position="1"/>
        <end position="26"/>
    </location>
</feature>
<feature type="compositionally biased region" description="Polar residues" evidence="1">
    <location>
        <begin position="1"/>
        <end position="16"/>
    </location>
</feature>
<dbReference type="EMBL" id="WHOD01000045">
    <property type="protein sequence ID" value="NOU93332.1"/>
    <property type="molecule type" value="Genomic_DNA"/>
</dbReference>
<evidence type="ECO:0008006" key="4">
    <source>
        <dbReference type="Google" id="ProtNLM"/>
    </source>
</evidence>
<evidence type="ECO:0000313" key="2">
    <source>
        <dbReference type="EMBL" id="NOU93332.1"/>
    </source>
</evidence>
<proteinExistence type="predicted"/>
<reference evidence="2" key="1">
    <citation type="submission" date="2019-10" db="EMBL/GenBank/DDBJ databases">
        <title>Description of Paenibacillus glebae sp. nov.</title>
        <authorList>
            <person name="Carlier A."/>
            <person name="Qi S."/>
        </authorList>
    </citation>
    <scope>NUCLEOTIDE SEQUENCE</scope>
    <source>
        <strain evidence="2">LMG 31456</strain>
    </source>
</reference>
<dbReference type="AlphaFoldDB" id="A0A972GT21"/>
<evidence type="ECO:0000313" key="3">
    <source>
        <dbReference type="Proteomes" id="UP000641588"/>
    </source>
</evidence>
<comment type="caution">
    <text evidence="2">The sequence shown here is derived from an EMBL/GenBank/DDBJ whole genome shotgun (WGS) entry which is preliminary data.</text>
</comment>
<protein>
    <recommendedName>
        <fullName evidence="4">DUF4025 domain-containing protein</fullName>
    </recommendedName>
</protein>
<sequence>MEKQYQPQQSELQSDENAFVEEGQSITQEQLSDMFFTGTSDGVVQLENHKIEITQSNNK</sequence>
<gene>
    <name evidence="2" type="ORF">GC093_08890</name>
</gene>
<organism evidence="2 3">
    <name type="scientific">Paenibacillus foliorum</name>
    <dbReference type="NCBI Taxonomy" id="2654974"/>
    <lineage>
        <taxon>Bacteria</taxon>
        <taxon>Bacillati</taxon>
        <taxon>Bacillota</taxon>
        <taxon>Bacilli</taxon>
        <taxon>Bacillales</taxon>
        <taxon>Paenibacillaceae</taxon>
        <taxon>Paenibacillus</taxon>
    </lineage>
</organism>
<evidence type="ECO:0000256" key="1">
    <source>
        <dbReference type="SAM" id="MobiDB-lite"/>
    </source>
</evidence>
<keyword evidence="3" id="KW-1185">Reference proteome</keyword>
<accession>A0A972GT21</accession>
<name>A0A972GT21_9BACL</name>
<dbReference type="Proteomes" id="UP000641588">
    <property type="component" value="Unassembled WGS sequence"/>
</dbReference>